<feature type="compositionally biased region" description="Polar residues" evidence="1">
    <location>
        <begin position="145"/>
        <end position="159"/>
    </location>
</feature>
<reference evidence="2" key="1">
    <citation type="journal article" date="2015" name="Nature">
        <title>Complex archaea that bridge the gap between prokaryotes and eukaryotes.</title>
        <authorList>
            <person name="Spang A."/>
            <person name="Saw J.H."/>
            <person name="Jorgensen S.L."/>
            <person name="Zaremba-Niedzwiedzka K."/>
            <person name="Martijn J."/>
            <person name="Lind A.E."/>
            <person name="van Eijk R."/>
            <person name="Schleper C."/>
            <person name="Guy L."/>
            <person name="Ettema T.J."/>
        </authorList>
    </citation>
    <scope>NUCLEOTIDE SEQUENCE</scope>
</reference>
<dbReference type="EMBL" id="LAZR01005601">
    <property type="protein sequence ID" value="KKM98589.1"/>
    <property type="molecule type" value="Genomic_DNA"/>
</dbReference>
<evidence type="ECO:0000313" key="2">
    <source>
        <dbReference type="EMBL" id="KKM98589.1"/>
    </source>
</evidence>
<comment type="caution">
    <text evidence="2">The sequence shown here is derived from an EMBL/GenBank/DDBJ whole genome shotgun (WGS) entry which is preliminary data.</text>
</comment>
<proteinExistence type="predicted"/>
<feature type="region of interest" description="Disordered" evidence="1">
    <location>
        <begin position="145"/>
        <end position="169"/>
    </location>
</feature>
<sequence>PSPSPGNNSAQKTPATCGPIQSVLSASVCQPRSCLKMCPGFADTCPWSSETCDELATPSRGPSWLPAPQWVRDILVAASGYMPTPTKHGNYNRKGASKHSGDGLSTVLKRRLPTAKATHGGPDYQCKARGAGGDSLVTTLNKAQRLPTLTATGGSNRSTPAKDGTPSPLRPNIKTILKHSAPTLTGPVNPDWLDWYMGFPIGWSGLKPLAKRRFQQWCEQHGICSEGSE</sequence>
<evidence type="ECO:0000256" key="1">
    <source>
        <dbReference type="SAM" id="MobiDB-lite"/>
    </source>
</evidence>
<gene>
    <name evidence="2" type="ORF">LCGC14_1156520</name>
</gene>
<feature type="non-terminal residue" evidence="2">
    <location>
        <position position="1"/>
    </location>
</feature>
<name>A0A0F9LTZ0_9ZZZZ</name>
<dbReference type="AlphaFoldDB" id="A0A0F9LTZ0"/>
<protein>
    <submittedName>
        <fullName evidence="2">Uncharacterized protein</fullName>
    </submittedName>
</protein>
<organism evidence="2">
    <name type="scientific">marine sediment metagenome</name>
    <dbReference type="NCBI Taxonomy" id="412755"/>
    <lineage>
        <taxon>unclassified sequences</taxon>
        <taxon>metagenomes</taxon>
        <taxon>ecological metagenomes</taxon>
    </lineage>
</organism>
<accession>A0A0F9LTZ0</accession>